<dbReference type="EMBL" id="CM009290">
    <property type="protein sequence ID" value="PNT59839.1"/>
    <property type="molecule type" value="Genomic_DNA"/>
</dbReference>
<proteinExistence type="predicted"/>
<keyword evidence="2" id="KW-1185">Reference proteome</keyword>
<organism evidence="1 2">
    <name type="scientific">Populus trichocarpa</name>
    <name type="common">Western balsam poplar</name>
    <name type="synonym">Populus balsamifera subsp. trichocarpa</name>
    <dbReference type="NCBI Taxonomy" id="3694"/>
    <lineage>
        <taxon>Eukaryota</taxon>
        <taxon>Viridiplantae</taxon>
        <taxon>Streptophyta</taxon>
        <taxon>Embryophyta</taxon>
        <taxon>Tracheophyta</taxon>
        <taxon>Spermatophyta</taxon>
        <taxon>Magnoliopsida</taxon>
        <taxon>eudicotyledons</taxon>
        <taxon>Gunneridae</taxon>
        <taxon>Pentapetalae</taxon>
        <taxon>rosids</taxon>
        <taxon>fabids</taxon>
        <taxon>Malpighiales</taxon>
        <taxon>Salicaceae</taxon>
        <taxon>Saliceae</taxon>
        <taxon>Populus</taxon>
    </lineage>
</organism>
<dbReference type="AlphaFoldDB" id="A0A2K2CCT6"/>
<name>A0A2K2CCT6_POPTR</name>
<protein>
    <submittedName>
        <fullName evidence="1">Uncharacterized protein</fullName>
    </submittedName>
</protein>
<sequence length="85" mass="9950">MSIQHSKASPITVTTIVTSKNKKLKLKNENGTHLCKSRHLNPATSSALNMQQRNSIHALFVHIQYCYQIEHYKQFFQFKNQKFML</sequence>
<accession>A0A2K2CCT6</accession>
<gene>
    <name evidence="1" type="ORF">POPTR_001G435600</name>
</gene>
<reference evidence="1 2" key="1">
    <citation type="journal article" date="2006" name="Science">
        <title>The genome of black cottonwood, Populus trichocarpa (Torr. &amp; Gray).</title>
        <authorList>
            <person name="Tuskan G.A."/>
            <person name="Difazio S."/>
            <person name="Jansson S."/>
            <person name="Bohlmann J."/>
            <person name="Grigoriev I."/>
            <person name="Hellsten U."/>
            <person name="Putnam N."/>
            <person name="Ralph S."/>
            <person name="Rombauts S."/>
            <person name="Salamov A."/>
            <person name="Schein J."/>
            <person name="Sterck L."/>
            <person name="Aerts A."/>
            <person name="Bhalerao R.R."/>
            <person name="Bhalerao R.P."/>
            <person name="Blaudez D."/>
            <person name="Boerjan W."/>
            <person name="Brun A."/>
            <person name="Brunner A."/>
            <person name="Busov V."/>
            <person name="Campbell M."/>
            <person name="Carlson J."/>
            <person name="Chalot M."/>
            <person name="Chapman J."/>
            <person name="Chen G.L."/>
            <person name="Cooper D."/>
            <person name="Coutinho P.M."/>
            <person name="Couturier J."/>
            <person name="Covert S."/>
            <person name="Cronk Q."/>
            <person name="Cunningham R."/>
            <person name="Davis J."/>
            <person name="Degroeve S."/>
            <person name="Dejardin A."/>
            <person name="Depamphilis C."/>
            <person name="Detter J."/>
            <person name="Dirks B."/>
            <person name="Dubchak I."/>
            <person name="Duplessis S."/>
            <person name="Ehlting J."/>
            <person name="Ellis B."/>
            <person name="Gendler K."/>
            <person name="Goodstein D."/>
            <person name="Gribskov M."/>
            <person name="Grimwood J."/>
            <person name="Groover A."/>
            <person name="Gunter L."/>
            <person name="Hamberger B."/>
            <person name="Heinze B."/>
            <person name="Helariutta Y."/>
            <person name="Henrissat B."/>
            <person name="Holligan D."/>
            <person name="Holt R."/>
            <person name="Huang W."/>
            <person name="Islam-Faridi N."/>
            <person name="Jones S."/>
            <person name="Jones-Rhoades M."/>
            <person name="Jorgensen R."/>
            <person name="Joshi C."/>
            <person name="Kangasjarvi J."/>
            <person name="Karlsson J."/>
            <person name="Kelleher C."/>
            <person name="Kirkpatrick R."/>
            <person name="Kirst M."/>
            <person name="Kohler A."/>
            <person name="Kalluri U."/>
            <person name="Larimer F."/>
            <person name="Leebens-Mack J."/>
            <person name="Leple J.C."/>
            <person name="Locascio P."/>
            <person name="Lou Y."/>
            <person name="Lucas S."/>
            <person name="Martin F."/>
            <person name="Montanini B."/>
            <person name="Napoli C."/>
            <person name="Nelson D.R."/>
            <person name="Nelson C."/>
            <person name="Nieminen K."/>
            <person name="Nilsson O."/>
            <person name="Pereda V."/>
            <person name="Peter G."/>
            <person name="Philippe R."/>
            <person name="Pilate G."/>
            <person name="Poliakov A."/>
            <person name="Razumovskaya J."/>
            <person name="Richardson P."/>
            <person name="Rinaldi C."/>
            <person name="Ritland K."/>
            <person name="Rouze P."/>
            <person name="Ryaboy D."/>
            <person name="Schmutz J."/>
            <person name="Schrader J."/>
            <person name="Segerman B."/>
            <person name="Shin H."/>
            <person name="Siddiqui A."/>
            <person name="Sterky F."/>
            <person name="Terry A."/>
            <person name="Tsai C.J."/>
            <person name="Uberbacher E."/>
            <person name="Unneberg P."/>
            <person name="Vahala J."/>
            <person name="Wall K."/>
            <person name="Wessler S."/>
            <person name="Yang G."/>
            <person name="Yin T."/>
            <person name="Douglas C."/>
            <person name="Marra M."/>
            <person name="Sandberg G."/>
            <person name="Van de Peer Y."/>
            <person name="Rokhsar D."/>
        </authorList>
    </citation>
    <scope>NUCLEOTIDE SEQUENCE [LARGE SCALE GENOMIC DNA]</scope>
    <source>
        <strain evidence="2">cv. Nisqually</strain>
    </source>
</reference>
<evidence type="ECO:0000313" key="1">
    <source>
        <dbReference type="EMBL" id="PNT59839.1"/>
    </source>
</evidence>
<dbReference type="InParanoid" id="A0A2K2CCT6"/>
<evidence type="ECO:0000313" key="2">
    <source>
        <dbReference type="Proteomes" id="UP000006729"/>
    </source>
</evidence>
<dbReference type="Proteomes" id="UP000006729">
    <property type="component" value="Chromosome 1"/>
</dbReference>